<dbReference type="EMBL" id="JBHSOF010000007">
    <property type="protein sequence ID" value="MFC5662918.1"/>
    <property type="molecule type" value="Genomic_DNA"/>
</dbReference>
<accession>A0ABW0WZC9</accession>
<keyword evidence="1" id="KW-0812">Transmembrane</keyword>
<feature type="transmembrane region" description="Helical" evidence="1">
    <location>
        <begin position="91"/>
        <end position="111"/>
    </location>
</feature>
<keyword evidence="3" id="KW-1185">Reference proteome</keyword>
<comment type="caution">
    <text evidence="2">The sequence shown here is derived from an EMBL/GenBank/DDBJ whole genome shotgun (WGS) entry which is preliminary data.</text>
</comment>
<proteinExistence type="predicted"/>
<feature type="transmembrane region" description="Helical" evidence="1">
    <location>
        <begin position="56"/>
        <end position="79"/>
    </location>
</feature>
<dbReference type="RefSeq" id="WP_380224555.1">
    <property type="nucleotide sequence ID" value="NZ_JBHSOF010000007.1"/>
</dbReference>
<evidence type="ECO:0000313" key="3">
    <source>
        <dbReference type="Proteomes" id="UP001595975"/>
    </source>
</evidence>
<gene>
    <name evidence="2" type="ORF">ACFP3U_07960</name>
</gene>
<evidence type="ECO:0000313" key="2">
    <source>
        <dbReference type="EMBL" id="MFC5662918.1"/>
    </source>
</evidence>
<reference evidence="3" key="1">
    <citation type="journal article" date="2019" name="Int. J. Syst. Evol. Microbiol.">
        <title>The Global Catalogue of Microorganisms (GCM) 10K type strain sequencing project: providing services to taxonomists for standard genome sequencing and annotation.</title>
        <authorList>
            <consortium name="The Broad Institute Genomics Platform"/>
            <consortium name="The Broad Institute Genome Sequencing Center for Infectious Disease"/>
            <person name="Wu L."/>
            <person name="Ma J."/>
        </authorList>
    </citation>
    <scope>NUCLEOTIDE SEQUENCE [LARGE SCALE GENOMIC DNA]</scope>
    <source>
        <strain evidence="3">CGMCC 4.1437</strain>
    </source>
</reference>
<evidence type="ECO:0000256" key="1">
    <source>
        <dbReference type="SAM" id="Phobius"/>
    </source>
</evidence>
<dbReference type="Pfam" id="PF12679">
    <property type="entry name" value="ABC2_membrane_2"/>
    <property type="match status" value="1"/>
</dbReference>
<dbReference type="Proteomes" id="UP001595975">
    <property type="component" value="Unassembled WGS sequence"/>
</dbReference>
<feature type="transmembrane region" description="Helical" evidence="1">
    <location>
        <begin position="138"/>
        <end position="162"/>
    </location>
</feature>
<keyword evidence="1" id="KW-0472">Membrane</keyword>
<keyword evidence="1" id="KW-1133">Transmembrane helix</keyword>
<feature type="transmembrane region" description="Helical" evidence="1">
    <location>
        <begin position="174"/>
        <end position="197"/>
    </location>
</feature>
<name>A0ABW0WZC9_9ACTN</name>
<feature type="transmembrane region" description="Helical" evidence="1">
    <location>
        <begin position="204"/>
        <end position="227"/>
    </location>
</feature>
<organism evidence="2 3">
    <name type="scientific">Kitasatospora misakiensis</name>
    <dbReference type="NCBI Taxonomy" id="67330"/>
    <lineage>
        <taxon>Bacteria</taxon>
        <taxon>Bacillati</taxon>
        <taxon>Actinomycetota</taxon>
        <taxon>Actinomycetes</taxon>
        <taxon>Kitasatosporales</taxon>
        <taxon>Streptomycetaceae</taxon>
        <taxon>Kitasatospora</taxon>
    </lineage>
</organism>
<feature type="transmembrane region" description="Helical" evidence="1">
    <location>
        <begin position="276"/>
        <end position="297"/>
    </location>
</feature>
<protein>
    <submittedName>
        <fullName evidence="2">ABC-2 transporter permease</fullName>
    </submittedName>
</protein>
<sequence>MSLPPESRTADTGVIHDIGYRGYTGPRLGRGYATHSLFTQSLRAAYGLGRSGKSKVLPMIVLGTATVPALIIVSVAVMTGADRLPVDYAQYLSAIGLVVSIFLASQAPVLFSRDLRHHTVPLYFSRPITRTDYVRAKFGAMACAQLLLMLAPLLVLYGGSLLVGLKFGEQTEHFLYGLVAAVLYALVPTSAAVVIAATTPRRGFGVAAIMGYLAVSTAVVGVVVGMATSSTGFDEKLPDSAQWAALLSPGGLVESLTNELFDLGSGAQRMHAPGGFGLLVFTAVAVAMVAGSYRLLLQRYRNV</sequence>